<evidence type="ECO:0000313" key="1">
    <source>
        <dbReference type="EMBL" id="HIU48994.1"/>
    </source>
</evidence>
<dbReference type="Proteomes" id="UP000824111">
    <property type="component" value="Unassembled WGS sequence"/>
</dbReference>
<protein>
    <submittedName>
        <fullName evidence="1">Uncharacterized protein</fullName>
    </submittedName>
</protein>
<dbReference type="AlphaFoldDB" id="A0A9D1S6F3"/>
<dbReference type="EMBL" id="DVND01000166">
    <property type="protein sequence ID" value="HIU48994.1"/>
    <property type="molecule type" value="Genomic_DNA"/>
</dbReference>
<comment type="caution">
    <text evidence="1">The sequence shown here is derived from an EMBL/GenBank/DDBJ whole genome shotgun (WGS) entry which is preliminary data.</text>
</comment>
<proteinExistence type="predicted"/>
<name>A0A9D1S6F3_9FIRM</name>
<reference evidence="1" key="1">
    <citation type="submission" date="2020-10" db="EMBL/GenBank/DDBJ databases">
        <authorList>
            <person name="Gilroy R."/>
        </authorList>
    </citation>
    <scope>NUCLEOTIDE SEQUENCE</scope>
    <source>
        <strain evidence="1">ChiSjej4B22-9803</strain>
    </source>
</reference>
<organism evidence="1 2">
    <name type="scientific">Candidatus Avimonoglobus intestinipullorum</name>
    <dbReference type="NCBI Taxonomy" id="2840699"/>
    <lineage>
        <taxon>Bacteria</taxon>
        <taxon>Bacillati</taxon>
        <taxon>Bacillota</taxon>
        <taxon>Clostridia</taxon>
        <taxon>Eubacteriales</taxon>
        <taxon>Candidatus Avimonoglobus</taxon>
    </lineage>
</organism>
<gene>
    <name evidence="1" type="ORF">IAB04_06485</name>
</gene>
<accession>A0A9D1S6F3</accession>
<sequence length="55" mass="6348">QHPEHETTGGYLKTVPFKTACRMMWDKLDAADRQKVLDLPNFDARIFKEVTGIEV</sequence>
<feature type="non-terminal residue" evidence="1">
    <location>
        <position position="1"/>
    </location>
</feature>
<evidence type="ECO:0000313" key="2">
    <source>
        <dbReference type="Proteomes" id="UP000824111"/>
    </source>
</evidence>
<reference evidence="1" key="2">
    <citation type="journal article" date="2021" name="PeerJ">
        <title>Extensive microbial diversity within the chicken gut microbiome revealed by metagenomics and culture.</title>
        <authorList>
            <person name="Gilroy R."/>
            <person name="Ravi A."/>
            <person name="Getino M."/>
            <person name="Pursley I."/>
            <person name="Horton D.L."/>
            <person name="Alikhan N.F."/>
            <person name="Baker D."/>
            <person name="Gharbi K."/>
            <person name="Hall N."/>
            <person name="Watson M."/>
            <person name="Adriaenssens E.M."/>
            <person name="Foster-Nyarko E."/>
            <person name="Jarju S."/>
            <person name="Secka A."/>
            <person name="Antonio M."/>
            <person name="Oren A."/>
            <person name="Chaudhuri R.R."/>
            <person name="La Ragione R."/>
            <person name="Hildebrand F."/>
            <person name="Pallen M.J."/>
        </authorList>
    </citation>
    <scope>NUCLEOTIDE SEQUENCE</scope>
    <source>
        <strain evidence="1">ChiSjej4B22-9803</strain>
    </source>
</reference>